<evidence type="ECO:0000313" key="3">
    <source>
        <dbReference type="Proteomes" id="UP000236151"/>
    </source>
</evidence>
<evidence type="ECO:0000259" key="1">
    <source>
        <dbReference type="Pfam" id="PF00456"/>
    </source>
</evidence>
<dbReference type="KEGG" id="cthd:CDO33_00700"/>
<dbReference type="Gene3D" id="3.40.50.970">
    <property type="match status" value="1"/>
</dbReference>
<feature type="domain" description="Transketolase N-terminal" evidence="1">
    <location>
        <begin position="6"/>
        <end position="255"/>
    </location>
</feature>
<dbReference type="AlphaFoldDB" id="A0A2K2FQC3"/>
<accession>A0A2K2FQC3</accession>
<evidence type="ECO:0000313" key="2">
    <source>
        <dbReference type="EMBL" id="PNU00987.1"/>
    </source>
</evidence>
<keyword evidence="3" id="KW-1185">Reference proteome</keyword>
<organism evidence="2 3">
    <name type="scientific">Clostridium thermosuccinogenes</name>
    <dbReference type="NCBI Taxonomy" id="84032"/>
    <lineage>
        <taxon>Bacteria</taxon>
        <taxon>Bacillati</taxon>
        <taxon>Bacillota</taxon>
        <taxon>Clostridia</taxon>
        <taxon>Eubacteriales</taxon>
        <taxon>Clostridiaceae</taxon>
        <taxon>Clostridium</taxon>
    </lineage>
</organism>
<dbReference type="InterPro" id="IPR029061">
    <property type="entry name" value="THDP-binding"/>
</dbReference>
<dbReference type="EMBL" id="NIOJ01000005">
    <property type="protein sequence ID" value="PNU00987.1"/>
    <property type="molecule type" value="Genomic_DNA"/>
</dbReference>
<dbReference type="PANTHER" id="PTHR47514:SF2">
    <property type="entry name" value="TRANSKETOLASE"/>
    <property type="match status" value="1"/>
</dbReference>
<dbReference type="InterPro" id="IPR005474">
    <property type="entry name" value="Transketolase_N"/>
</dbReference>
<name>A0A2K2FQC3_9CLOT</name>
<dbReference type="Proteomes" id="UP000236151">
    <property type="component" value="Unassembled WGS sequence"/>
</dbReference>
<dbReference type="PANTHER" id="PTHR47514">
    <property type="entry name" value="TRANSKETOLASE N-TERMINAL SECTION-RELATED"/>
    <property type="match status" value="1"/>
</dbReference>
<sequence length="263" mass="29489">MNLMITKEIRKSILQMVYRSKSSHIGSCLSIVEILYVLYFKVMRIDPAHPDNESRDKFILSKGHASAALYATLAEKGFFQKQLLERFYVDYGLLPGHVDMKAVPGIEASSGSLGHGLSIGIGMAIANKLSNNPGHIYVLLGDGECNEGSIWEGVMIAPMLKLDNLTVIIDLNKLQGYGRSDEIINQSNIIERWKAFGWDTYDIDGHDTEEIEVALKYYHSMPKVIVANTIKGKGISFMENKLEWHYKSPNTEEYQKALAELGD</sequence>
<dbReference type="CDD" id="cd02012">
    <property type="entry name" value="TPP_TK"/>
    <property type="match status" value="1"/>
</dbReference>
<comment type="caution">
    <text evidence="2">The sequence shown here is derived from an EMBL/GenBank/DDBJ whole genome shotgun (WGS) entry which is preliminary data.</text>
</comment>
<dbReference type="Pfam" id="PF00456">
    <property type="entry name" value="Transketolase_N"/>
    <property type="match status" value="1"/>
</dbReference>
<gene>
    <name evidence="2" type="ORF">CDQ84_03680</name>
</gene>
<dbReference type="SUPFAM" id="SSF52518">
    <property type="entry name" value="Thiamin diphosphate-binding fold (THDP-binding)"/>
    <property type="match status" value="1"/>
</dbReference>
<dbReference type="OrthoDB" id="8732661at2"/>
<reference evidence="3" key="1">
    <citation type="submission" date="2017-06" db="EMBL/GenBank/DDBJ databases">
        <title>Investigating the central metabolism of Clostridium thermosuccinogenes.</title>
        <authorList>
            <person name="Koendjbiharie J.G."/>
            <person name="Van Kranenburg R."/>
            <person name="Vriesendorp B."/>
        </authorList>
    </citation>
    <scope>NUCLEOTIDE SEQUENCE [LARGE SCALE GENOMIC DNA]</scope>
    <source>
        <strain evidence="3">DSM 5806</strain>
    </source>
</reference>
<proteinExistence type="predicted"/>
<protein>
    <submittedName>
        <fullName evidence="2">Transketolase</fullName>
    </submittedName>
</protein>